<dbReference type="Proteomes" id="UP000031488">
    <property type="component" value="Unassembled WGS sequence"/>
</dbReference>
<dbReference type="PATRIC" id="fig|1703.6.peg.2471"/>
<keyword evidence="1" id="KW-0812">Transmembrane</keyword>
<evidence type="ECO:0000313" key="5">
    <source>
        <dbReference type="Proteomes" id="UP000075950"/>
    </source>
</evidence>
<protein>
    <submittedName>
        <fullName evidence="3">Uncharacterized protein</fullName>
    </submittedName>
</protein>
<name>A0A0B9AMM3_BRELN</name>
<dbReference type="RefSeq" id="WP_039210911.1">
    <property type="nucleotide sequence ID" value="NZ_CP014869.1"/>
</dbReference>
<dbReference type="AlphaFoldDB" id="A0A0B9AMM3"/>
<sequence>MWTEVLVAIAAAIVAALIGWPLVPAFLRLTHKGPGSKPERTGSEDVEVLRGGLWIGIVERALIAGAIVLGRPELMAVVIAVKGLGRFAEIKSSAAAGERFIIGTFVSIALASLLGVIGWAIVA</sequence>
<gene>
    <name evidence="2" type="ORF">A2T55_11680</name>
    <name evidence="3" type="ORF">AE0388_2567</name>
</gene>
<evidence type="ECO:0000313" key="4">
    <source>
        <dbReference type="Proteomes" id="UP000031488"/>
    </source>
</evidence>
<organism evidence="3 4">
    <name type="scientific">Brevibacterium linens</name>
    <dbReference type="NCBI Taxonomy" id="1703"/>
    <lineage>
        <taxon>Bacteria</taxon>
        <taxon>Bacillati</taxon>
        <taxon>Actinomycetota</taxon>
        <taxon>Actinomycetes</taxon>
        <taxon>Micrococcales</taxon>
        <taxon>Brevibacteriaceae</taxon>
        <taxon>Brevibacterium</taxon>
    </lineage>
</organism>
<dbReference type="OrthoDB" id="3388334at2"/>
<keyword evidence="4" id="KW-1185">Reference proteome</keyword>
<keyword evidence="1" id="KW-0472">Membrane</keyword>
<dbReference type="STRING" id="1703.BLSMQ_2537"/>
<reference evidence="2" key="2">
    <citation type="submission" date="2016-03" db="EMBL/GenBank/DDBJ databases">
        <authorList>
            <person name="Zhu Y."/>
            <person name="Sun C."/>
        </authorList>
    </citation>
    <scope>NUCLEOTIDE SEQUENCE</scope>
    <source>
        <strain evidence="2">BS258</strain>
    </source>
</reference>
<accession>A0A142NNI7</accession>
<dbReference type="Proteomes" id="UP000075950">
    <property type="component" value="Chromosome"/>
</dbReference>
<reference evidence="3 4" key="1">
    <citation type="submission" date="2014-11" db="EMBL/GenBank/DDBJ databases">
        <title>Draft Genome Sequence of Brevibacterium linens AE038-8.</title>
        <authorList>
            <person name="Maizel D."/>
            <person name="Utturkar S.M."/>
            <person name="Brown S.D."/>
            <person name="Ferrero M."/>
            <person name="Rosen B.P."/>
        </authorList>
    </citation>
    <scope>NUCLEOTIDE SEQUENCE [LARGE SCALE GENOMIC DNA]</scope>
    <source>
        <strain evidence="3 4">AE038-8</strain>
    </source>
</reference>
<evidence type="ECO:0000313" key="3">
    <source>
        <dbReference type="EMBL" id="KHS52017.1"/>
    </source>
</evidence>
<feature type="transmembrane region" description="Helical" evidence="1">
    <location>
        <begin position="6"/>
        <end position="27"/>
    </location>
</feature>
<evidence type="ECO:0000256" key="1">
    <source>
        <dbReference type="SAM" id="Phobius"/>
    </source>
</evidence>
<accession>A0A0B9AMM3</accession>
<evidence type="ECO:0000313" key="2">
    <source>
        <dbReference type="EMBL" id="AMT94355.1"/>
    </source>
</evidence>
<dbReference type="EMBL" id="CP014869">
    <property type="protein sequence ID" value="AMT94355.1"/>
    <property type="molecule type" value="Genomic_DNA"/>
</dbReference>
<reference evidence="5" key="3">
    <citation type="submission" date="2016-03" db="EMBL/GenBank/DDBJ databases">
        <authorList>
            <person name="Ploux O."/>
        </authorList>
    </citation>
    <scope>NUCLEOTIDE SEQUENCE [LARGE SCALE GENOMIC DNA]</scope>
    <source>
        <strain evidence="5">BS258</strain>
    </source>
</reference>
<proteinExistence type="predicted"/>
<dbReference type="EMBL" id="JTJZ01000020">
    <property type="protein sequence ID" value="KHS52017.1"/>
    <property type="molecule type" value="Genomic_DNA"/>
</dbReference>
<feature type="transmembrane region" description="Helical" evidence="1">
    <location>
        <begin position="100"/>
        <end position="122"/>
    </location>
</feature>
<dbReference type="KEGG" id="bly:A2T55_11680"/>
<keyword evidence="1" id="KW-1133">Transmembrane helix</keyword>